<dbReference type="Proteomes" id="UP000320513">
    <property type="component" value="Unassembled WGS sequence"/>
</dbReference>
<gene>
    <name evidence="1" type="ORF">FPZ47_15120</name>
</gene>
<reference evidence="1 2" key="1">
    <citation type="submission" date="2019-07" db="EMBL/GenBank/DDBJ databases">
        <title>New Mycobacterium species.</title>
        <authorList>
            <person name="Tortoli E."/>
            <person name="Ghielmetti G."/>
            <person name="Friedel U."/>
            <person name="Trovato A."/>
        </authorList>
    </citation>
    <scope>NUCLEOTIDE SEQUENCE [LARGE SCALE GENOMIC DNA]</scope>
    <source>
        <strain evidence="1 2">16-83</strain>
    </source>
</reference>
<accession>A0A557XPN7</accession>
<protein>
    <submittedName>
        <fullName evidence="1">Uncharacterized protein</fullName>
    </submittedName>
</protein>
<dbReference type="RefSeq" id="WP_144952480.1">
    <property type="nucleotide sequence ID" value="NZ_VMQU01000060.1"/>
</dbReference>
<name>A0A557XPN7_9MYCO</name>
<keyword evidence="2" id="KW-1185">Reference proteome</keyword>
<dbReference type="EMBL" id="VMQU01000060">
    <property type="protein sequence ID" value="TVS87859.1"/>
    <property type="molecule type" value="Genomic_DNA"/>
</dbReference>
<comment type="caution">
    <text evidence="1">The sequence shown here is derived from an EMBL/GenBank/DDBJ whole genome shotgun (WGS) entry which is preliminary data.</text>
</comment>
<evidence type="ECO:0000313" key="1">
    <source>
        <dbReference type="EMBL" id="TVS87859.1"/>
    </source>
</evidence>
<dbReference type="AlphaFoldDB" id="A0A557XPN7"/>
<evidence type="ECO:0000313" key="2">
    <source>
        <dbReference type="Proteomes" id="UP000320513"/>
    </source>
</evidence>
<sequence>MSSFCCIIIVAFKATSVAAGTVDVDHLRRNTIRSVGKGWLRPVRRRGRRSTPRLGDDLFGRLSGGASVRGDALNGRRSYLDLELAKAA</sequence>
<organism evidence="1 2">
    <name type="scientific">Mycobacterium helveticum</name>
    <dbReference type="NCBI Taxonomy" id="2592811"/>
    <lineage>
        <taxon>Bacteria</taxon>
        <taxon>Bacillati</taxon>
        <taxon>Actinomycetota</taxon>
        <taxon>Actinomycetes</taxon>
        <taxon>Mycobacteriales</taxon>
        <taxon>Mycobacteriaceae</taxon>
        <taxon>Mycobacterium</taxon>
    </lineage>
</organism>
<proteinExistence type="predicted"/>